<feature type="transmembrane region" description="Helical" evidence="7">
    <location>
        <begin position="580"/>
        <end position="599"/>
    </location>
</feature>
<comment type="subcellular location">
    <subcellularLocation>
        <location evidence="1">Membrane</location>
        <topology evidence="1">Multi-pass membrane protein</topology>
    </subcellularLocation>
</comment>
<keyword evidence="4" id="KW-0029">Amino-acid transport</keyword>
<dbReference type="GO" id="GO:0016020">
    <property type="term" value="C:membrane"/>
    <property type="evidence" value="ECO:0007669"/>
    <property type="project" value="UniProtKB-SubCell"/>
</dbReference>
<feature type="transmembrane region" description="Helical" evidence="7">
    <location>
        <begin position="501"/>
        <end position="527"/>
    </location>
</feature>
<reference evidence="9 10" key="1">
    <citation type="submission" date="2016-03" db="EMBL/GenBank/DDBJ databases">
        <title>Draft genome sequence of the Fonsecaea monophora CBS 269.37.</title>
        <authorList>
            <person name="Bombassaro A."/>
            <person name="Vinicius W.A."/>
            <person name="De Hoog S."/>
            <person name="Sun J."/>
            <person name="Souza E.M."/>
            <person name="Raittz R.T."/>
            <person name="Costa F."/>
            <person name="Leao A.C."/>
            <person name="Tadra-Sfeir M.Z."/>
            <person name="Baura V."/>
            <person name="Balsanelli E."/>
            <person name="Pedrosa F.O."/>
            <person name="Moreno L.F."/>
            <person name="Steffens M.B."/>
            <person name="Xi L."/>
            <person name="Bocca A.L."/>
            <person name="Felipe M.S."/>
            <person name="Teixeira M."/>
            <person name="Telles Filho F.Q."/>
            <person name="Azevedo C.M."/>
            <person name="Gomes R."/>
            <person name="Vicente V.A."/>
        </authorList>
    </citation>
    <scope>NUCLEOTIDE SEQUENCE [LARGE SCALE GENOMIC DNA]</scope>
    <source>
        <strain evidence="9 10">CBS 269.37</strain>
    </source>
</reference>
<keyword evidence="6 7" id="KW-0472">Membrane</keyword>
<evidence type="ECO:0000256" key="6">
    <source>
        <dbReference type="ARBA" id="ARBA00023136"/>
    </source>
</evidence>
<evidence type="ECO:0000256" key="7">
    <source>
        <dbReference type="SAM" id="Phobius"/>
    </source>
</evidence>
<evidence type="ECO:0000256" key="4">
    <source>
        <dbReference type="ARBA" id="ARBA00022970"/>
    </source>
</evidence>
<feature type="transmembrane region" description="Helical" evidence="7">
    <location>
        <begin position="430"/>
        <end position="449"/>
    </location>
</feature>
<feature type="transmembrane region" description="Helical" evidence="7">
    <location>
        <begin position="369"/>
        <end position="391"/>
    </location>
</feature>
<keyword evidence="2" id="KW-0813">Transport</keyword>
<dbReference type="Proteomes" id="UP000077002">
    <property type="component" value="Unassembled WGS sequence"/>
</dbReference>
<protein>
    <recommendedName>
        <fullName evidence="8">Amino acid permease/ SLC12A domain-containing protein</fullName>
    </recommendedName>
</protein>
<evidence type="ECO:0000313" key="10">
    <source>
        <dbReference type="Proteomes" id="UP000077002"/>
    </source>
</evidence>
<proteinExistence type="predicted"/>
<feature type="transmembrane region" description="Helical" evidence="7">
    <location>
        <begin position="547"/>
        <end position="568"/>
    </location>
</feature>
<feature type="transmembrane region" description="Helical" evidence="7">
    <location>
        <begin position="251"/>
        <end position="273"/>
    </location>
</feature>
<name>A0A177FAM6_9EURO</name>
<dbReference type="AlphaFoldDB" id="A0A177FAM6"/>
<dbReference type="Pfam" id="PF00324">
    <property type="entry name" value="AA_permease"/>
    <property type="match status" value="1"/>
</dbReference>
<feature type="transmembrane region" description="Helical" evidence="7">
    <location>
        <begin position="220"/>
        <end position="245"/>
    </location>
</feature>
<dbReference type="OrthoDB" id="3900342at2759"/>
<evidence type="ECO:0000256" key="5">
    <source>
        <dbReference type="ARBA" id="ARBA00022989"/>
    </source>
</evidence>
<dbReference type="EMBL" id="LVKK01000025">
    <property type="protein sequence ID" value="OAG41337.1"/>
    <property type="molecule type" value="Genomic_DNA"/>
</dbReference>
<accession>A0A177FAM6</accession>
<dbReference type="PANTHER" id="PTHR43341:SF39">
    <property type="entry name" value="AMINO ACID TRANSPORTER (EUROFUNG)-RELATED"/>
    <property type="match status" value="1"/>
</dbReference>
<feature type="transmembrane region" description="Helical" evidence="7">
    <location>
        <begin position="175"/>
        <end position="199"/>
    </location>
</feature>
<sequence>MAREEPSLWQLITRFHRFEVAKRLGSHEVKILVISWRCPQLPLLEFASAIRWSRWTAISSLALIYARQYKERRTPQREIDPLQHVHDCTTMDHKADNKEVREGEAVVVSEAPQEGDLYERRLSATEWAKYRQTKRGLTPRHVQLMGLGGSIGTALFVGIGSSLKNAGPLSLVLGYLFWGLLFVWPAYLLVGEMLAWLPLRGTIFELGGRYVDPALGFAMGWTYFFAGAMLVCTEYASVATVMTYWNTSVNAAVWVTMALVVCVFFNLVAVRWYGESEFVMASTKILLLMGLILLTFITMVGGNPKHDAYGFRYWKHGLAMHPYYTTGTTGRFLGFWSVVRYAAFTVAGPDLIALAAGEIQNPRRTIPRVARLVFYRLVGFYVVGVFCVGIICSSRDPRLISAINDGKAGSAASPWVLGIQNLGITGLPSFINALILLSGLSCGNAYLYSTSRTLYSLARDGHAPKFLMKCTKSGIPTYCVLVVTVISLITYLVASNSAVTVFFWFISICTITFVLTYTCMVWTYLGWYRALKAQGIDRNTLPYKAPFAPYTAYMAIVVGCLIMLFIGFDCFVPWSTQGFVTSYFGLAFGVFTFLLWKIVKRTKWVDPKTCDIWSGKAEIDEECRIWEEGGFNEVEKARLAQMNFVRRTWEKMW</sequence>
<keyword evidence="3 7" id="KW-0812">Transmembrane</keyword>
<dbReference type="InterPro" id="IPR050524">
    <property type="entry name" value="APC_YAT"/>
</dbReference>
<dbReference type="PANTHER" id="PTHR43341">
    <property type="entry name" value="AMINO ACID PERMEASE"/>
    <property type="match status" value="1"/>
</dbReference>
<feature type="transmembrane region" description="Helical" evidence="7">
    <location>
        <begin position="475"/>
        <end position="495"/>
    </location>
</feature>
<feature type="transmembrane region" description="Helical" evidence="7">
    <location>
        <begin position="144"/>
        <end position="163"/>
    </location>
</feature>
<dbReference type="GeneID" id="34599670"/>
<evidence type="ECO:0000259" key="8">
    <source>
        <dbReference type="Pfam" id="PF00324"/>
    </source>
</evidence>
<evidence type="ECO:0000313" key="9">
    <source>
        <dbReference type="EMBL" id="OAG41337.1"/>
    </source>
</evidence>
<feature type="domain" description="Amino acid permease/ SLC12A" evidence="8">
    <location>
        <begin position="141"/>
        <end position="603"/>
    </location>
</feature>
<comment type="caution">
    <text evidence="9">The sequence shown here is derived from an EMBL/GenBank/DDBJ whole genome shotgun (WGS) entry which is preliminary data.</text>
</comment>
<dbReference type="RefSeq" id="XP_022513289.1">
    <property type="nucleotide sequence ID" value="XM_022654473.1"/>
</dbReference>
<dbReference type="Gene3D" id="1.20.1740.10">
    <property type="entry name" value="Amino acid/polyamine transporter I"/>
    <property type="match status" value="1"/>
</dbReference>
<dbReference type="GO" id="GO:0015171">
    <property type="term" value="F:amino acid transmembrane transporter activity"/>
    <property type="evidence" value="ECO:0007669"/>
    <property type="project" value="TreeGrafter"/>
</dbReference>
<dbReference type="FunFam" id="1.20.1740.10:FF:000006">
    <property type="entry name" value="General amino acid permease"/>
    <property type="match status" value="1"/>
</dbReference>
<keyword evidence="5 7" id="KW-1133">Transmembrane helix</keyword>
<evidence type="ECO:0000256" key="2">
    <source>
        <dbReference type="ARBA" id="ARBA00022448"/>
    </source>
</evidence>
<gene>
    <name evidence="9" type="ORF">AYO21_04500</name>
</gene>
<feature type="transmembrane region" description="Helical" evidence="7">
    <location>
        <begin position="285"/>
        <end position="302"/>
    </location>
</feature>
<evidence type="ECO:0000256" key="1">
    <source>
        <dbReference type="ARBA" id="ARBA00004141"/>
    </source>
</evidence>
<evidence type="ECO:0000256" key="3">
    <source>
        <dbReference type="ARBA" id="ARBA00022692"/>
    </source>
</evidence>
<dbReference type="InterPro" id="IPR004841">
    <property type="entry name" value="AA-permease/SLC12A_dom"/>
</dbReference>
<keyword evidence="10" id="KW-1185">Reference proteome</keyword>
<organism evidence="9 10">
    <name type="scientific">Fonsecaea monophora</name>
    <dbReference type="NCBI Taxonomy" id="254056"/>
    <lineage>
        <taxon>Eukaryota</taxon>
        <taxon>Fungi</taxon>
        <taxon>Dikarya</taxon>
        <taxon>Ascomycota</taxon>
        <taxon>Pezizomycotina</taxon>
        <taxon>Eurotiomycetes</taxon>
        <taxon>Chaetothyriomycetidae</taxon>
        <taxon>Chaetothyriales</taxon>
        <taxon>Herpotrichiellaceae</taxon>
        <taxon>Fonsecaea</taxon>
    </lineage>
</organism>